<keyword evidence="1" id="KW-1133">Transmembrane helix</keyword>
<protein>
    <submittedName>
        <fullName evidence="2">Uncharacterized protein</fullName>
    </submittedName>
</protein>
<accession>A0A0A8YNP1</accession>
<reference evidence="2" key="2">
    <citation type="journal article" date="2015" name="Data Brief">
        <title>Shoot transcriptome of the giant reed, Arundo donax.</title>
        <authorList>
            <person name="Barrero R.A."/>
            <person name="Guerrero F.D."/>
            <person name="Moolhuijzen P."/>
            <person name="Goolsby J.A."/>
            <person name="Tidwell J."/>
            <person name="Bellgard S.E."/>
            <person name="Bellgard M.I."/>
        </authorList>
    </citation>
    <scope>NUCLEOTIDE SEQUENCE</scope>
    <source>
        <tissue evidence="2">Shoot tissue taken approximately 20 cm above the soil surface</tissue>
    </source>
</reference>
<dbReference type="AlphaFoldDB" id="A0A0A8YNP1"/>
<evidence type="ECO:0000256" key="1">
    <source>
        <dbReference type="SAM" id="Phobius"/>
    </source>
</evidence>
<reference evidence="2" key="1">
    <citation type="submission" date="2014-09" db="EMBL/GenBank/DDBJ databases">
        <authorList>
            <person name="Magalhaes I.L.F."/>
            <person name="Oliveira U."/>
            <person name="Santos F.R."/>
            <person name="Vidigal T.H.D.A."/>
            <person name="Brescovit A.D."/>
            <person name="Santos A.J."/>
        </authorList>
    </citation>
    <scope>NUCLEOTIDE SEQUENCE</scope>
    <source>
        <tissue evidence="2">Shoot tissue taken approximately 20 cm above the soil surface</tissue>
    </source>
</reference>
<keyword evidence="1" id="KW-0472">Membrane</keyword>
<feature type="transmembrane region" description="Helical" evidence="1">
    <location>
        <begin position="22"/>
        <end position="41"/>
    </location>
</feature>
<evidence type="ECO:0000313" key="2">
    <source>
        <dbReference type="EMBL" id="JAD24342.1"/>
    </source>
</evidence>
<organism evidence="2">
    <name type="scientific">Arundo donax</name>
    <name type="common">Giant reed</name>
    <name type="synonym">Donax arundinaceus</name>
    <dbReference type="NCBI Taxonomy" id="35708"/>
    <lineage>
        <taxon>Eukaryota</taxon>
        <taxon>Viridiplantae</taxon>
        <taxon>Streptophyta</taxon>
        <taxon>Embryophyta</taxon>
        <taxon>Tracheophyta</taxon>
        <taxon>Spermatophyta</taxon>
        <taxon>Magnoliopsida</taxon>
        <taxon>Liliopsida</taxon>
        <taxon>Poales</taxon>
        <taxon>Poaceae</taxon>
        <taxon>PACMAD clade</taxon>
        <taxon>Arundinoideae</taxon>
        <taxon>Arundineae</taxon>
        <taxon>Arundo</taxon>
    </lineage>
</organism>
<keyword evidence="1" id="KW-0812">Transmembrane</keyword>
<proteinExistence type="predicted"/>
<dbReference type="EMBL" id="GBRH01273553">
    <property type="protein sequence ID" value="JAD24342.1"/>
    <property type="molecule type" value="Transcribed_RNA"/>
</dbReference>
<name>A0A0A8YNP1_ARUDO</name>
<sequence length="55" mass="6136">MQIAATTSTDSFYGATQQNNVITVQSPMMVIYIHLSVYFILIKSPDDSHKHTGFS</sequence>